<comment type="caution">
    <text evidence="3">The sequence shown here is derived from an EMBL/GenBank/DDBJ whole genome shotgun (WGS) entry which is preliminary data.</text>
</comment>
<protein>
    <submittedName>
        <fullName evidence="3">SDR family oxidoreductase</fullName>
    </submittedName>
</protein>
<dbReference type="PRINTS" id="PR00080">
    <property type="entry name" value="SDRFAMILY"/>
</dbReference>
<evidence type="ECO:0000313" key="3">
    <source>
        <dbReference type="EMBL" id="GAA3613412.1"/>
    </source>
</evidence>
<dbReference type="InterPro" id="IPR020904">
    <property type="entry name" value="Sc_DH/Rdtase_CS"/>
</dbReference>
<keyword evidence="4" id="KW-1185">Reference proteome</keyword>
<comment type="similarity">
    <text evidence="1">Belongs to the short-chain dehydrogenases/reductases (SDR) family.</text>
</comment>
<keyword evidence="2" id="KW-0560">Oxidoreductase</keyword>
<dbReference type="InterPro" id="IPR002347">
    <property type="entry name" value="SDR_fam"/>
</dbReference>
<dbReference type="PROSITE" id="PS00061">
    <property type="entry name" value="ADH_SHORT"/>
    <property type="match status" value="1"/>
</dbReference>
<dbReference type="SUPFAM" id="SSF51735">
    <property type="entry name" value="NAD(P)-binding Rossmann-fold domains"/>
    <property type="match status" value="1"/>
</dbReference>
<evidence type="ECO:0000313" key="4">
    <source>
        <dbReference type="Proteomes" id="UP001501074"/>
    </source>
</evidence>
<proteinExistence type="inferred from homology"/>
<dbReference type="PANTHER" id="PTHR42760">
    <property type="entry name" value="SHORT-CHAIN DEHYDROGENASES/REDUCTASES FAMILY MEMBER"/>
    <property type="match status" value="1"/>
</dbReference>
<gene>
    <name evidence="3" type="ORF">GCM10022223_31940</name>
</gene>
<dbReference type="InterPro" id="IPR036291">
    <property type="entry name" value="NAD(P)-bd_dom_sf"/>
</dbReference>
<evidence type="ECO:0000256" key="2">
    <source>
        <dbReference type="ARBA" id="ARBA00023002"/>
    </source>
</evidence>
<name>A0ABP6ZNL7_9ACTN</name>
<dbReference type="PANTHER" id="PTHR42760:SF133">
    <property type="entry name" value="3-OXOACYL-[ACYL-CARRIER-PROTEIN] REDUCTASE"/>
    <property type="match status" value="1"/>
</dbReference>
<sequence length="252" mass="25949">MRMNGRYGDLAGRRVVITGAGRGLGRILASAFDENGARLGLVARSAGALQDVADGLSGEALVLPGDVRDAEFNEAVAKAMVDRFGGVDVWICNAAVSPEVSPVVEMEPESWRQIVDVNLTGAFLGARAGAAVMGTGGRIIVTGSVLGSRPRAGLSAYAASKSGIEALVKALAQEVGPRAITANAVALGWFDTGLGAHWHRDAELEGDIVRHTALGRWGHSGDLAGAFLFLASEASAYVTGTTLTVDGGYSLM</sequence>
<accession>A0ABP6ZNL7</accession>
<dbReference type="EMBL" id="BAAAZO010000005">
    <property type="protein sequence ID" value="GAA3613412.1"/>
    <property type="molecule type" value="Genomic_DNA"/>
</dbReference>
<organism evidence="3 4">
    <name type="scientific">Kineosporia mesophila</name>
    <dbReference type="NCBI Taxonomy" id="566012"/>
    <lineage>
        <taxon>Bacteria</taxon>
        <taxon>Bacillati</taxon>
        <taxon>Actinomycetota</taxon>
        <taxon>Actinomycetes</taxon>
        <taxon>Kineosporiales</taxon>
        <taxon>Kineosporiaceae</taxon>
        <taxon>Kineosporia</taxon>
    </lineage>
</organism>
<dbReference type="Proteomes" id="UP001501074">
    <property type="component" value="Unassembled WGS sequence"/>
</dbReference>
<dbReference type="Pfam" id="PF13561">
    <property type="entry name" value="adh_short_C2"/>
    <property type="match status" value="1"/>
</dbReference>
<dbReference type="Gene3D" id="3.40.50.720">
    <property type="entry name" value="NAD(P)-binding Rossmann-like Domain"/>
    <property type="match status" value="1"/>
</dbReference>
<dbReference type="PRINTS" id="PR00081">
    <property type="entry name" value="GDHRDH"/>
</dbReference>
<evidence type="ECO:0000256" key="1">
    <source>
        <dbReference type="ARBA" id="ARBA00006484"/>
    </source>
</evidence>
<dbReference type="CDD" id="cd05233">
    <property type="entry name" value="SDR_c"/>
    <property type="match status" value="1"/>
</dbReference>
<reference evidence="4" key="1">
    <citation type="journal article" date="2019" name="Int. J. Syst. Evol. Microbiol.">
        <title>The Global Catalogue of Microorganisms (GCM) 10K type strain sequencing project: providing services to taxonomists for standard genome sequencing and annotation.</title>
        <authorList>
            <consortium name="The Broad Institute Genomics Platform"/>
            <consortium name="The Broad Institute Genome Sequencing Center for Infectious Disease"/>
            <person name="Wu L."/>
            <person name="Ma J."/>
        </authorList>
    </citation>
    <scope>NUCLEOTIDE SEQUENCE [LARGE SCALE GENOMIC DNA]</scope>
    <source>
        <strain evidence="4">JCM 16902</strain>
    </source>
</reference>